<gene>
    <name evidence="2" type="ORF">HN018_02895</name>
</gene>
<evidence type="ECO:0000259" key="1">
    <source>
        <dbReference type="Pfam" id="PF08972"/>
    </source>
</evidence>
<organism evidence="2 3">
    <name type="scientific">Lichenicola cladoniae</name>
    <dbReference type="NCBI Taxonomy" id="1484109"/>
    <lineage>
        <taxon>Bacteria</taxon>
        <taxon>Pseudomonadati</taxon>
        <taxon>Pseudomonadota</taxon>
        <taxon>Alphaproteobacteria</taxon>
        <taxon>Acetobacterales</taxon>
        <taxon>Acetobacteraceae</taxon>
        <taxon>Lichenicola</taxon>
    </lineage>
</organism>
<dbReference type="InterPro" id="IPR015066">
    <property type="entry name" value="DUF1902"/>
</dbReference>
<dbReference type="RefSeq" id="WP_171836462.1">
    <property type="nucleotide sequence ID" value="NZ_CP053708.1"/>
</dbReference>
<reference evidence="2 3" key="1">
    <citation type="journal article" date="2014" name="World J. Microbiol. Biotechnol.">
        <title>Biodiversity and physiological characteristics of Antarctic and Arctic lichens-associated bacteria.</title>
        <authorList>
            <person name="Lee Y.M."/>
            <person name="Kim E.H."/>
            <person name="Lee H.K."/>
            <person name="Hong S.G."/>
        </authorList>
    </citation>
    <scope>NUCLEOTIDE SEQUENCE [LARGE SCALE GENOMIC DNA]</scope>
    <source>
        <strain evidence="2 3">PAMC 26569</strain>
    </source>
</reference>
<dbReference type="SUPFAM" id="SSF143100">
    <property type="entry name" value="TTHA1013/TTHA0281-like"/>
    <property type="match status" value="1"/>
</dbReference>
<sequence>MTKFTIRAHWDTDARVWWAESEDVPGLVAEAETHEALIADLRMIVPELLMLNTPEVHHDRMIMSIISDQAEEVSYA</sequence>
<dbReference type="Pfam" id="PF08972">
    <property type="entry name" value="DUF1902"/>
    <property type="match status" value="1"/>
</dbReference>
<evidence type="ECO:0000313" key="3">
    <source>
        <dbReference type="Proteomes" id="UP000500767"/>
    </source>
</evidence>
<name>A0A6M8HLB9_9PROT</name>
<dbReference type="EMBL" id="CP053708">
    <property type="protein sequence ID" value="QKE89136.1"/>
    <property type="molecule type" value="Genomic_DNA"/>
</dbReference>
<dbReference type="KEGG" id="lck:HN018_02895"/>
<accession>A0A6M8HLB9</accession>
<feature type="domain" description="DUF1902" evidence="1">
    <location>
        <begin position="4"/>
        <end position="59"/>
    </location>
</feature>
<dbReference type="AlphaFoldDB" id="A0A6M8HLB9"/>
<dbReference type="Proteomes" id="UP000500767">
    <property type="component" value="Chromosome"/>
</dbReference>
<dbReference type="Gene3D" id="3.30.2390.10">
    <property type="entry name" value="TTHA1013-like"/>
    <property type="match status" value="1"/>
</dbReference>
<proteinExistence type="predicted"/>
<dbReference type="InterPro" id="IPR035069">
    <property type="entry name" value="TTHA1013/TTHA0281-like"/>
</dbReference>
<protein>
    <submittedName>
        <fullName evidence="2">DUF1902 domain-containing protein</fullName>
    </submittedName>
</protein>
<evidence type="ECO:0000313" key="2">
    <source>
        <dbReference type="EMBL" id="QKE89136.1"/>
    </source>
</evidence>
<keyword evidence="3" id="KW-1185">Reference proteome</keyword>